<evidence type="ECO:0000256" key="5">
    <source>
        <dbReference type="SAM" id="MobiDB-lite"/>
    </source>
</evidence>
<feature type="transmembrane region" description="Helical" evidence="6">
    <location>
        <begin position="295"/>
        <end position="311"/>
    </location>
</feature>
<dbReference type="GO" id="GO:0022857">
    <property type="term" value="F:transmembrane transporter activity"/>
    <property type="evidence" value="ECO:0007669"/>
    <property type="project" value="InterPro"/>
</dbReference>
<name>A0A6J3CEK0_GALME</name>
<keyword evidence="3 6" id="KW-1133">Transmembrane helix</keyword>
<dbReference type="GO" id="GO:0016020">
    <property type="term" value="C:membrane"/>
    <property type="evidence" value="ECO:0007669"/>
    <property type="project" value="UniProtKB-SubCell"/>
</dbReference>
<keyword evidence="2 6" id="KW-0812">Transmembrane</keyword>
<evidence type="ECO:0000313" key="7">
    <source>
        <dbReference type="Proteomes" id="UP001652740"/>
    </source>
</evidence>
<protein>
    <submittedName>
        <fullName evidence="8">Proton-coupled folate transporter-like</fullName>
    </submittedName>
</protein>
<dbReference type="InterPro" id="IPR036259">
    <property type="entry name" value="MFS_trans_sf"/>
</dbReference>
<feature type="region of interest" description="Disordered" evidence="5">
    <location>
        <begin position="485"/>
        <end position="507"/>
    </location>
</feature>
<gene>
    <name evidence="8" type="primary">LOC113510570</name>
</gene>
<dbReference type="PANTHER" id="PTHR23507:SF1">
    <property type="entry name" value="FI18259P1-RELATED"/>
    <property type="match status" value="1"/>
</dbReference>
<keyword evidence="7" id="KW-1185">Reference proteome</keyword>
<dbReference type="InterPro" id="IPR011701">
    <property type="entry name" value="MFS"/>
</dbReference>
<dbReference type="Gene3D" id="1.20.1250.20">
    <property type="entry name" value="MFS general substrate transporter like domains"/>
    <property type="match status" value="1"/>
</dbReference>
<dbReference type="InParanoid" id="A0A6J3CEK0"/>
<feature type="transmembrane region" description="Helical" evidence="6">
    <location>
        <begin position="331"/>
        <end position="352"/>
    </location>
</feature>
<comment type="subcellular location">
    <subcellularLocation>
        <location evidence="1">Membrane</location>
        <topology evidence="1">Multi-pass membrane protein</topology>
    </subcellularLocation>
</comment>
<accession>A0A6J3CEK0</accession>
<evidence type="ECO:0000256" key="2">
    <source>
        <dbReference type="ARBA" id="ARBA00022692"/>
    </source>
</evidence>
<dbReference type="AlphaFoldDB" id="A0A6J3CEK0"/>
<feature type="transmembrane region" description="Helical" evidence="6">
    <location>
        <begin position="421"/>
        <end position="442"/>
    </location>
</feature>
<feature type="transmembrane region" description="Helical" evidence="6">
    <location>
        <begin position="388"/>
        <end position="409"/>
    </location>
</feature>
<feature type="transmembrane region" description="Helical" evidence="6">
    <location>
        <begin position="162"/>
        <end position="183"/>
    </location>
</feature>
<evidence type="ECO:0000256" key="6">
    <source>
        <dbReference type="SAM" id="Phobius"/>
    </source>
</evidence>
<sequence length="530" mass="60189">MGTAEEVPLKEKTKEKKRTFREKIQHIKENITLEPVLACYVVPGVLARLATQNLNLDKACRVNLQYGDKICDALIAREGDYQKEELAVQEIIAAMESWKNVLLTAVPSFLILFLGAWSDRTGKRKICVLLPIIGELLMCLSNILNAYYFYELRVEVTMFFEAFFPAITGGWIATYMGAFSYISDISSEESRTFRVGIANLCLTAGTPIGSALSGILLKKIGYYGVFSLSSILYIFSISYGWIYIKDPERPVPEKIDQTEKGGVWNFLKTFFNMKHPKDTFNAAFRKGPNRRRTKAILIMVSIAFIYGPAYGEYTIRYLFTRYRFNWDAFKYSLYNTFYICIHALGALLSISILSRRWKWHDSTLGLVSVISKIIGSIGIALAKDSKGMYIAVAIEMFNASSFTALRSISSKLVTSDELGKMISLFNLMEVVTSMVFGPLYSWMYMMTLKIDTSFVFYISIILTIPTVIIFGWFFVDNRRSIRQSKKETNETIEKPDATHTSTDTATKNEDSHLTNIDLVNENVLAENLHP</sequence>
<dbReference type="KEGG" id="gmw:113510570"/>
<dbReference type="SUPFAM" id="SSF103473">
    <property type="entry name" value="MFS general substrate transporter"/>
    <property type="match status" value="1"/>
</dbReference>
<feature type="transmembrane region" description="Helical" evidence="6">
    <location>
        <begin position="222"/>
        <end position="244"/>
    </location>
</feature>
<proteinExistence type="predicted"/>
<dbReference type="PANTHER" id="PTHR23507">
    <property type="entry name" value="ZGC:174356"/>
    <property type="match status" value="1"/>
</dbReference>
<feature type="transmembrane region" description="Helical" evidence="6">
    <location>
        <begin position="195"/>
        <end position="216"/>
    </location>
</feature>
<keyword evidence="4 6" id="KW-0472">Membrane</keyword>
<evidence type="ECO:0000256" key="4">
    <source>
        <dbReference type="ARBA" id="ARBA00023136"/>
    </source>
</evidence>
<feature type="transmembrane region" description="Helical" evidence="6">
    <location>
        <begin position="129"/>
        <end position="150"/>
    </location>
</feature>
<feature type="compositionally biased region" description="Basic and acidic residues" evidence="5">
    <location>
        <begin position="485"/>
        <end position="497"/>
    </location>
</feature>
<evidence type="ECO:0000313" key="8">
    <source>
        <dbReference type="RefSeq" id="XP_031769539.2"/>
    </source>
</evidence>
<organism evidence="7 8">
    <name type="scientific">Galleria mellonella</name>
    <name type="common">Greater wax moth</name>
    <dbReference type="NCBI Taxonomy" id="7137"/>
    <lineage>
        <taxon>Eukaryota</taxon>
        <taxon>Metazoa</taxon>
        <taxon>Ecdysozoa</taxon>
        <taxon>Arthropoda</taxon>
        <taxon>Hexapoda</taxon>
        <taxon>Insecta</taxon>
        <taxon>Pterygota</taxon>
        <taxon>Neoptera</taxon>
        <taxon>Endopterygota</taxon>
        <taxon>Lepidoptera</taxon>
        <taxon>Glossata</taxon>
        <taxon>Ditrysia</taxon>
        <taxon>Pyraloidea</taxon>
        <taxon>Pyralidae</taxon>
        <taxon>Galleriinae</taxon>
        <taxon>Galleria</taxon>
    </lineage>
</organism>
<dbReference type="GeneID" id="113510570"/>
<reference evidence="8" key="1">
    <citation type="submission" date="2025-08" db="UniProtKB">
        <authorList>
            <consortium name="RefSeq"/>
        </authorList>
    </citation>
    <scope>IDENTIFICATION</scope>
    <source>
        <tissue evidence="8">Whole larvae</tissue>
    </source>
</reference>
<dbReference type="RefSeq" id="XP_031769539.2">
    <property type="nucleotide sequence ID" value="XM_031913679.2"/>
</dbReference>
<dbReference type="Proteomes" id="UP001652740">
    <property type="component" value="Unplaced"/>
</dbReference>
<evidence type="ECO:0000256" key="1">
    <source>
        <dbReference type="ARBA" id="ARBA00004141"/>
    </source>
</evidence>
<feature type="transmembrane region" description="Helical" evidence="6">
    <location>
        <begin position="454"/>
        <end position="475"/>
    </location>
</feature>
<evidence type="ECO:0000256" key="3">
    <source>
        <dbReference type="ARBA" id="ARBA00022989"/>
    </source>
</evidence>
<dbReference type="Pfam" id="PF07690">
    <property type="entry name" value="MFS_1"/>
    <property type="match status" value="1"/>
</dbReference>
<feature type="transmembrane region" description="Helical" evidence="6">
    <location>
        <begin position="364"/>
        <end position="382"/>
    </location>
</feature>